<dbReference type="PANTHER" id="PTHR30015">
    <property type="entry name" value="MRR RESTRICTION SYSTEM PROTEIN"/>
    <property type="match status" value="1"/>
</dbReference>
<dbReference type="InterPro" id="IPR007560">
    <property type="entry name" value="Restrct_endonuc_IV_Mrr"/>
</dbReference>
<evidence type="ECO:0000313" key="2">
    <source>
        <dbReference type="EMBL" id="RFU61311.1"/>
    </source>
</evidence>
<reference evidence="2 3" key="1">
    <citation type="submission" date="2018-08" db="EMBL/GenBank/DDBJ databases">
        <title>Bacillus chawlae sp. nov., Bacillus glennii sp. nov., and Bacillus saganii sp. nov. Isolated from the Vehicle Assembly Building at Kennedy Space Center where the Viking Spacecraft were Assembled.</title>
        <authorList>
            <person name="Seuylemezian A."/>
            <person name="Vaishampayan P."/>
        </authorList>
    </citation>
    <scope>NUCLEOTIDE SEQUENCE [LARGE SCALE GENOMIC DNA]</scope>
    <source>
        <strain evidence="2 3">V44-8</strain>
    </source>
</reference>
<dbReference type="Pfam" id="PF04471">
    <property type="entry name" value="Mrr_cat"/>
    <property type="match status" value="1"/>
</dbReference>
<gene>
    <name evidence="2" type="ORF">D0466_18410</name>
</gene>
<dbReference type="Proteomes" id="UP000262939">
    <property type="component" value="Unassembled WGS sequence"/>
</dbReference>
<keyword evidence="2" id="KW-0255">Endonuclease</keyword>
<dbReference type="AlphaFoldDB" id="A0A372L7T8"/>
<accession>A0A372L7T8</accession>
<dbReference type="SUPFAM" id="SSF52980">
    <property type="entry name" value="Restriction endonuclease-like"/>
    <property type="match status" value="1"/>
</dbReference>
<name>A0A372L7T8_9BACI</name>
<keyword evidence="2" id="KW-0540">Nuclease</keyword>
<dbReference type="OrthoDB" id="9797274at2"/>
<dbReference type="EMBL" id="QVTD01000016">
    <property type="protein sequence ID" value="RFU61311.1"/>
    <property type="molecule type" value="Genomic_DNA"/>
</dbReference>
<proteinExistence type="predicted"/>
<protein>
    <submittedName>
        <fullName evidence="2">Restriction endonuclease</fullName>
    </submittedName>
</protein>
<organism evidence="2 3">
    <name type="scientific">Peribacillus glennii</name>
    <dbReference type="NCBI Taxonomy" id="2303991"/>
    <lineage>
        <taxon>Bacteria</taxon>
        <taxon>Bacillati</taxon>
        <taxon>Bacillota</taxon>
        <taxon>Bacilli</taxon>
        <taxon>Bacillales</taxon>
        <taxon>Bacillaceae</taxon>
        <taxon>Peribacillus</taxon>
    </lineage>
</organism>
<dbReference type="InterPro" id="IPR011335">
    <property type="entry name" value="Restrct_endonuc-II-like"/>
</dbReference>
<evidence type="ECO:0000313" key="3">
    <source>
        <dbReference type="Proteomes" id="UP000262939"/>
    </source>
</evidence>
<dbReference type="InterPro" id="IPR011856">
    <property type="entry name" value="tRNA_endonuc-like_dom_sf"/>
</dbReference>
<comment type="caution">
    <text evidence="2">The sequence shown here is derived from an EMBL/GenBank/DDBJ whole genome shotgun (WGS) entry which is preliminary data.</text>
</comment>
<dbReference type="GO" id="GO:0015666">
    <property type="term" value="F:restriction endodeoxyribonuclease activity"/>
    <property type="evidence" value="ECO:0007669"/>
    <property type="project" value="TreeGrafter"/>
</dbReference>
<evidence type="ECO:0000259" key="1">
    <source>
        <dbReference type="Pfam" id="PF04471"/>
    </source>
</evidence>
<dbReference type="GO" id="GO:0009307">
    <property type="term" value="P:DNA restriction-modification system"/>
    <property type="evidence" value="ECO:0007669"/>
    <property type="project" value="InterPro"/>
</dbReference>
<dbReference type="PANTHER" id="PTHR30015:SF6">
    <property type="entry name" value="SLL1429 PROTEIN"/>
    <property type="match status" value="1"/>
</dbReference>
<keyword evidence="2" id="KW-0378">Hydrolase</keyword>
<dbReference type="Gene3D" id="3.40.1350.10">
    <property type="match status" value="1"/>
</dbReference>
<sequence length="153" mass="17506">MLSLPFLVALTFKSVRKEFFGLFLFLKSLIRYKSILPTDLREIDHMDGFEFERFLKPVFERHGYLAEVTQGSGDFGADLILHKGRKKYVVQAKRYNSNIGVSAVQQVVAAVNYYKATSAIVVTNQYFTHPAIELAKVNKVILIDRDKLSKMIL</sequence>
<dbReference type="GO" id="GO:0003677">
    <property type="term" value="F:DNA binding"/>
    <property type="evidence" value="ECO:0007669"/>
    <property type="project" value="InterPro"/>
</dbReference>
<feature type="domain" description="Restriction endonuclease type IV Mrr" evidence="1">
    <location>
        <begin position="43"/>
        <end position="152"/>
    </location>
</feature>
<dbReference type="InterPro" id="IPR052906">
    <property type="entry name" value="Type_IV_Methyl-Rstrct_Enzyme"/>
</dbReference>
<keyword evidence="3" id="KW-1185">Reference proteome</keyword>